<dbReference type="EMBL" id="CACRSV010000034">
    <property type="protein sequence ID" value="VYT18285.1"/>
    <property type="molecule type" value="Genomic_DNA"/>
</dbReference>
<organism evidence="5">
    <name type="scientific">Bifidobacterium longum</name>
    <dbReference type="NCBI Taxonomy" id="216816"/>
    <lineage>
        <taxon>Bacteria</taxon>
        <taxon>Bacillati</taxon>
        <taxon>Actinomycetota</taxon>
        <taxon>Actinomycetes</taxon>
        <taxon>Bifidobacteriales</taxon>
        <taxon>Bifidobacteriaceae</taxon>
        <taxon>Bifidobacterium</taxon>
    </lineage>
</organism>
<feature type="compositionally biased region" description="Polar residues" evidence="1">
    <location>
        <begin position="354"/>
        <end position="365"/>
    </location>
</feature>
<evidence type="ECO:0000313" key="5">
    <source>
        <dbReference type="EMBL" id="VYT18285.1"/>
    </source>
</evidence>
<accession>A0A6N2UI85</accession>
<dbReference type="AlphaFoldDB" id="A0A6N2UI85"/>
<feature type="region of interest" description="Disordered" evidence="1">
    <location>
        <begin position="309"/>
        <end position="365"/>
    </location>
</feature>
<evidence type="ECO:0000256" key="1">
    <source>
        <dbReference type="SAM" id="MobiDB-lite"/>
    </source>
</evidence>
<proteinExistence type="predicted"/>
<dbReference type="RefSeq" id="WP_186289858.1">
    <property type="nucleotide sequence ID" value="NZ_CACRSV010000034.1"/>
</dbReference>
<dbReference type="InterPro" id="IPR014960">
    <property type="entry name" value="DUF1828"/>
</dbReference>
<dbReference type="Pfam" id="PF08862">
    <property type="entry name" value="DUF1829"/>
    <property type="match status" value="1"/>
</dbReference>
<feature type="compositionally biased region" description="Basic and acidic residues" evidence="1">
    <location>
        <begin position="309"/>
        <end position="321"/>
    </location>
</feature>
<reference evidence="4" key="2">
    <citation type="submission" date="2023-10" db="EMBL/GenBank/DDBJ databases">
        <title>Rapid discrimination of Bifidobacterium longum Subspecies based on MALDI-TOF MS and Machine Learning.</title>
        <authorList>
            <person name="Chen J."/>
        </authorList>
    </citation>
    <scope>NUCLEOTIDE SEQUENCE</scope>
    <source>
        <strain evidence="4">YGMCC0039</strain>
    </source>
</reference>
<feature type="domain" description="DUF1829" evidence="3">
    <location>
        <begin position="159"/>
        <end position="245"/>
    </location>
</feature>
<evidence type="ECO:0000313" key="4">
    <source>
        <dbReference type="EMBL" id="MDW3126246.1"/>
    </source>
</evidence>
<name>A0A6N2UI85_BIFLN</name>
<protein>
    <submittedName>
        <fullName evidence="4">DUF1829 domain-containing protein</fullName>
    </submittedName>
</protein>
<gene>
    <name evidence="5" type="ORF">BLLFYP82_00158</name>
    <name evidence="4" type="ORF">RS890_03795</name>
</gene>
<evidence type="ECO:0000259" key="3">
    <source>
        <dbReference type="Pfam" id="PF08862"/>
    </source>
</evidence>
<dbReference type="InterPro" id="IPR014961">
    <property type="entry name" value="DUF1829"/>
</dbReference>
<reference evidence="5" key="1">
    <citation type="submission" date="2019-11" db="EMBL/GenBank/DDBJ databases">
        <authorList>
            <person name="Feng L."/>
        </authorList>
    </citation>
    <scope>NUCLEOTIDE SEQUENCE</scope>
    <source>
        <strain evidence="5">BlongumLFYP82</strain>
    </source>
</reference>
<dbReference type="Pfam" id="PF08861">
    <property type="entry name" value="DUF1828"/>
    <property type="match status" value="1"/>
</dbReference>
<feature type="domain" description="DUF1828" evidence="2">
    <location>
        <begin position="35"/>
        <end position="121"/>
    </location>
</feature>
<dbReference type="Proteomes" id="UP001277803">
    <property type="component" value="Unassembled WGS sequence"/>
</dbReference>
<dbReference type="EMBL" id="JAWLRA010000008">
    <property type="protein sequence ID" value="MDW3126246.1"/>
    <property type="molecule type" value="Genomic_DNA"/>
</dbReference>
<evidence type="ECO:0000259" key="2">
    <source>
        <dbReference type="Pfam" id="PF08861"/>
    </source>
</evidence>
<sequence length="365" mass="41831">MTSFDFDSLIRSYGKWLSDNTTYTQLDEWYEVNVPLLDEDNDYTQFYVKPWENSVTFSDGCATLRRLESHGMTLTESRLTVLKDILNQFGIERNGDELTLTSDTADFADAKNRFLQATIKVGDMSMLAQAHVQTYFADDIRMFFNANNIRYVEGAQFRGKSGLLCPYDFVLPFTNKQSERFCTSITRPSQRLISSTLFSWEDTQSARKTPSELVVFLNDSDRRIDNQLITALEKYNAYPIKWSEREFKENLYKLASRVVLVALVGSEVSAVCCVDLPSVAYGDSSPRGGELRKRLTSIGLQPLPIRPNRAERIHRDRDPNHHERRIALRAPVQRQHAPADIGHEHHGYPHSRLLDSTNRSHVSPP</sequence>